<evidence type="ECO:0000256" key="2">
    <source>
        <dbReference type="SAM" id="Phobius"/>
    </source>
</evidence>
<dbReference type="SUPFAM" id="SSF55486">
    <property type="entry name" value="Metalloproteases ('zincins'), catalytic domain"/>
    <property type="match status" value="1"/>
</dbReference>
<protein>
    <submittedName>
        <fullName evidence="4">DUF3152 domain-containing protein</fullName>
    </submittedName>
</protein>
<dbReference type="Proteomes" id="UP000515570">
    <property type="component" value="Chromosome"/>
</dbReference>
<evidence type="ECO:0000256" key="1">
    <source>
        <dbReference type="SAM" id="MobiDB-lite"/>
    </source>
</evidence>
<dbReference type="InterPro" id="IPR022603">
    <property type="entry name" value="DUF3152"/>
</dbReference>
<evidence type="ECO:0000259" key="3">
    <source>
        <dbReference type="Pfam" id="PF11350"/>
    </source>
</evidence>
<evidence type="ECO:0000313" key="4">
    <source>
        <dbReference type="EMBL" id="QMV86447.1"/>
    </source>
</evidence>
<sequence length="286" mass="31006">MVRFAREYGWRAYAIPVLLVVTIWILVDITRNPQPDITTPAATTHAASHHGDEESKSIGPVPDRTMALPIGIGDLPPGGSFAEAGDKTYRVVGKPGPKVGEGRDKAVTYVVEVENGVDTAAYGGDDAVAAMIDATLSNPKGWIADPAFSFQHVLPEENPTMRIQLASMATTHELCGHDLEMETSCYTTDGDRVVINESRWVRGAITASGDLGSYRQYLINHEVGHGIGYAAHAACPKNGDLAPVMMQQTLSLDNSVLHQIDPEEIYPDNQQACVFNPWPYPLGYHP</sequence>
<proteinExistence type="predicted"/>
<organism evidence="4 5">
    <name type="scientific">Corynebacterium hindlerae</name>
    <dbReference type="NCBI Taxonomy" id="699041"/>
    <lineage>
        <taxon>Bacteria</taxon>
        <taxon>Bacillati</taxon>
        <taxon>Actinomycetota</taxon>
        <taxon>Actinomycetes</taxon>
        <taxon>Mycobacteriales</taxon>
        <taxon>Corynebacteriaceae</taxon>
        <taxon>Corynebacterium</taxon>
    </lineage>
</organism>
<dbReference type="AlphaFoldDB" id="A0A7G5FIK6"/>
<keyword evidence="2" id="KW-0472">Membrane</keyword>
<feature type="region of interest" description="Disordered" evidence="1">
    <location>
        <begin position="38"/>
        <end position="63"/>
    </location>
</feature>
<evidence type="ECO:0000313" key="5">
    <source>
        <dbReference type="Proteomes" id="UP000515570"/>
    </source>
</evidence>
<keyword evidence="2" id="KW-1133">Transmembrane helix</keyword>
<feature type="domain" description="DUF3152" evidence="3">
    <location>
        <begin position="75"/>
        <end position="281"/>
    </location>
</feature>
<gene>
    <name evidence="4" type="ORF">HW450_04140</name>
</gene>
<keyword evidence="2" id="KW-0812">Transmembrane</keyword>
<dbReference type="Pfam" id="PF11350">
    <property type="entry name" value="DUF3152"/>
    <property type="match status" value="1"/>
</dbReference>
<feature type="transmembrane region" description="Helical" evidence="2">
    <location>
        <begin position="12"/>
        <end position="30"/>
    </location>
</feature>
<dbReference type="EMBL" id="CP059833">
    <property type="protein sequence ID" value="QMV86447.1"/>
    <property type="molecule type" value="Genomic_DNA"/>
</dbReference>
<accession>A0A7G5FIK6</accession>
<reference evidence="4 5" key="1">
    <citation type="submission" date="2020-07" db="EMBL/GenBank/DDBJ databases">
        <title>non toxigenic Corynebacterium sp. nov from a clinical source.</title>
        <authorList>
            <person name="Bernier A.-M."/>
            <person name="Bernard K."/>
        </authorList>
    </citation>
    <scope>NUCLEOTIDE SEQUENCE [LARGE SCALE GENOMIC DNA]</scope>
    <source>
        <strain evidence="5">NML 93-0612</strain>
    </source>
</reference>
<keyword evidence="5" id="KW-1185">Reference proteome</keyword>
<name>A0A7G5FIK6_9CORY</name>